<evidence type="ECO:0000313" key="2">
    <source>
        <dbReference type="EMBL" id="SNS39821.1"/>
    </source>
</evidence>
<sequence>MARVLLAGGTGAVGRPVLPLLIAAGHQVTATTRSPARVEQLRAAGAEPVVVDAFDSATLRAAVTAARPDVVVHQLTALATPAQDYGSWLADTNRLRAEVTPVLVDAARDAGARRVVAQSASFTTAPRGPWLLDEDAPLDTDAPGALRGHVQANLALERAVLGTDGVDGVVLRYGFLYGPGTGFAPGGGFAEAVRTGRQPIVGDGEGRYPFVHVDDAAAVTVAAVERGAPGVYNVVDDDPAPMREWVPFLARLLGGPEPSVVPADVAEREIGPQAVYYGTRLRGASNARARRELGMHLRYPSWREGFRAVFGAA</sequence>
<accession>A0A239E5V7</accession>
<proteinExistence type="predicted"/>
<evidence type="ECO:0000313" key="3">
    <source>
        <dbReference type="Proteomes" id="UP000198386"/>
    </source>
</evidence>
<evidence type="ECO:0000259" key="1">
    <source>
        <dbReference type="Pfam" id="PF01370"/>
    </source>
</evidence>
<organism evidence="2 3">
    <name type="scientific">Geodermatophilus saharensis</name>
    <dbReference type="NCBI Taxonomy" id="1137994"/>
    <lineage>
        <taxon>Bacteria</taxon>
        <taxon>Bacillati</taxon>
        <taxon>Actinomycetota</taxon>
        <taxon>Actinomycetes</taxon>
        <taxon>Geodermatophilales</taxon>
        <taxon>Geodermatophilaceae</taxon>
        <taxon>Geodermatophilus</taxon>
    </lineage>
</organism>
<dbReference type="PANTHER" id="PTHR48079:SF6">
    <property type="entry name" value="NAD(P)-BINDING DOMAIN-CONTAINING PROTEIN-RELATED"/>
    <property type="match status" value="1"/>
</dbReference>
<dbReference type="SUPFAM" id="SSF51735">
    <property type="entry name" value="NAD(P)-binding Rossmann-fold domains"/>
    <property type="match status" value="1"/>
</dbReference>
<dbReference type="Proteomes" id="UP000198386">
    <property type="component" value="Unassembled WGS sequence"/>
</dbReference>
<dbReference type="InterPro" id="IPR051783">
    <property type="entry name" value="NAD(P)-dependent_oxidoreduct"/>
</dbReference>
<name>A0A239E5V7_9ACTN</name>
<dbReference type="InterPro" id="IPR036291">
    <property type="entry name" value="NAD(P)-bd_dom_sf"/>
</dbReference>
<dbReference type="GO" id="GO:0005737">
    <property type="term" value="C:cytoplasm"/>
    <property type="evidence" value="ECO:0007669"/>
    <property type="project" value="TreeGrafter"/>
</dbReference>
<reference evidence="3" key="1">
    <citation type="submission" date="2017-06" db="EMBL/GenBank/DDBJ databases">
        <authorList>
            <person name="Varghese N."/>
            <person name="Submissions S."/>
        </authorList>
    </citation>
    <scope>NUCLEOTIDE SEQUENCE [LARGE SCALE GENOMIC DNA]</scope>
    <source>
        <strain evidence="3">DSM 45423</strain>
    </source>
</reference>
<keyword evidence="3" id="KW-1185">Reference proteome</keyword>
<dbReference type="RefSeq" id="WP_089404137.1">
    <property type="nucleotide sequence ID" value="NZ_FZOH01000004.1"/>
</dbReference>
<protein>
    <submittedName>
        <fullName evidence="2">Nucleoside-diphosphate-sugar epimerase</fullName>
    </submittedName>
</protein>
<dbReference type="InterPro" id="IPR001509">
    <property type="entry name" value="Epimerase_deHydtase"/>
</dbReference>
<dbReference type="OrthoDB" id="9801773at2"/>
<dbReference type="GO" id="GO:0004029">
    <property type="term" value="F:aldehyde dehydrogenase (NAD+) activity"/>
    <property type="evidence" value="ECO:0007669"/>
    <property type="project" value="TreeGrafter"/>
</dbReference>
<dbReference type="AlphaFoldDB" id="A0A239E5V7"/>
<dbReference type="EMBL" id="FZOH01000004">
    <property type="protein sequence ID" value="SNS39821.1"/>
    <property type="molecule type" value="Genomic_DNA"/>
</dbReference>
<gene>
    <name evidence="2" type="ORF">SAMN04488107_2390</name>
</gene>
<feature type="domain" description="NAD-dependent epimerase/dehydratase" evidence="1">
    <location>
        <begin position="4"/>
        <end position="234"/>
    </location>
</feature>
<dbReference type="PANTHER" id="PTHR48079">
    <property type="entry name" value="PROTEIN YEEZ"/>
    <property type="match status" value="1"/>
</dbReference>
<dbReference type="Pfam" id="PF01370">
    <property type="entry name" value="Epimerase"/>
    <property type="match status" value="1"/>
</dbReference>
<dbReference type="Gene3D" id="3.40.50.720">
    <property type="entry name" value="NAD(P)-binding Rossmann-like Domain"/>
    <property type="match status" value="1"/>
</dbReference>